<dbReference type="EMBL" id="JACYTP010000001">
    <property type="protein sequence ID" value="MBD8511360.1"/>
    <property type="molecule type" value="Genomic_DNA"/>
</dbReference>
<dbReference type="RefSeq" id="WP_192014560.1">
    <property type="nucleotide sequence ID" value="NZ_JACYTP010000001.1"/>
</dbReference>
<dbReference type="Proteomes" id="UP000649768">
    <property type="component" value="Unassembled WGS sequence"/>
</dbReference>
<name>A0ABR9BFM7_9GAMM</name>
<evidence type="ECO:0000313" key="2">
    <source>
        <dbReference type="Proteomes" id="UP000649768"/>
    </source>
</evidence>
<organism evidence="1 2">
    <name type="scientific">Photobacterium arenosum</name>
    <dbReference type="NCBI Taxonomy" id="2774143"/>
    <lineage>
        <taxon>Bacteria</taxon>
        <taxon>Pseudomonadati</taxon>
        <taxon>Pseudomonadota</taxon>
        <taxon>Gammaproteobacteria</taxon>
        <taxon>Vibrionales</taxon>
        <taxon>Vibrionaceae</taxon>
        <taxon>Photobacterium</taxon>
    </lineage>
</organism>
<accession>A0ABR9BFM7</accession>
<comment type="caution">
    <text evidence="1">The sequence shown here is derived from an EMBL/GenBank/DDBJ whole genome shotgun (WGS) entry which is preliminary data.</text>
</comment>
<proteinExistence type="predicted"/>
<protein>
    <submittedName>
        <fullName evidence="1">Uncharacterized protein</fullName>
    </submittedName>
</protein>
<gene>
    <name evidence="1" type="ORF">IFO68_01425</name>
</gene>
<reference evidence="1 2" key="1">
    <citation type="submission" date="2020-09" db="EMBL/GenBank/DDBJ databases">
        <title>Photobacterium sp. CAU 1568 isolated from sand of Sido Beach.</title>
        <authorList>
            <person name="Kim W."/>
        </authorList>
    </citation>
    <scope>NUCLEOTIDE SEQUENCE [LARGE SCALE GENOMIC DNA]</scope>
    <source>
        <strain evidence="1 2">CAU 1568</strain>
    </source>
</reference>
<evidence type="ECO:0000313" key="1">
    <source>
        <dbReference type="EMBL" id="MBD8511360.1"/>
    </source>
</evidence>
<sequence>MWRTSHHSKQKKEREKRMNAEILNKQEQERVIAALNECYRRLEAAELTPQEISQEGFSLMFTSAYKMIDG</sequence>
<keyword evidence="2" id="KW-1185">Reference proteome</keyword>